<reference evidence="2" key="2">
    <citation type="submission" date="2020-08" db="EMBL/GenBank/DDBJ databases">
        <title>Plant Genome Project.</title>
        <authorList>
            <person name="Zhang R.-G."/>
        </authorList>
    </citation>
    <scope>NUCLEOTIDE SEQUENCE</scope>
    <source>
        <strain evidence="2">Huo1</strain>
        <tissue evidence="2">Leaf</tissue>
    </source>
</reference>
<evidence type="ECO:0000256" key="1">
    <source>
        <dbReference type="SAM" id="Phobius"/>
    </source>
</evidence>
<keyword evidence="1" id="KW-0812">Transmembrane</keyword>
<organism evidence="2">
    <name type="scientific">Salvia splendens</name>
    <name type="common">Scarlet sage</name>
    <dbReference type="NCBI Taxonomy" id="180675"/>
    <lineage>
        <taxon>Eukaryota</taxon>
        <taxon>Viridiplantae</taxon>
        <taxon>Streptophyta</taxon>
        <taxon>Embryophyta</taxon>
        <taxon>Tracheophyta</taxon>
        <taxon>Spermatophyta</taxon>
        <taxon>Magnoliopsida</taxon>
        <taxon>eudicotyledons</taxon>
        <taxon>Gunneridae</taxon>
        <taxon>Pentapetalae</taxon>
        <taxon>asterids</taxon>
        <taxon>lamiids</taxon>
        <taxon>Lamiales</taxon>
        <taxon>Lamiaceae</taxon>
        <taxon>Nepetoideae</taxon>
        <taxon>Mentheae</taxon>
        <taxon>Salviinae</taxon>
        <taxon>Salvia</taxon>
        <taxon>Salvia subgen. Calosphace</taxon>
        <taxon>core Calosphace</taxon>
    </lineage>
</organism>
<evidence type="ECO:0000313" key="3">
    <source>
        <dbReference type="Proteomes" id="UP000298416"/>
    </source>
</evidence>
<evidence type="ECO:0008006" key="4">
    <source>
        <dbReference type="Google" id="ProtNLM"/>
    </source>
</evidence>
<dbReference type="PANTHER" id="PTHR47294:SF4">
    <property type="entry name" value="HEAVY METAL-ASSOCIATED ISOPRENYLATED PLANT PROTEIN 26-LIKE ISOFORM X1"/>
    <property type="match status" value="1"/>
</dbReference>
<dbReference type="AlphaFoldDB" id="A0A8X8YX81"/>
<dbReference type="PANTHER" id="PTHR47294">
    <property type="entry name" value="OS08G0431150 PROTEIN"/>
    <property type="match status" value="1"/>
</dbReference>
<keyword evidence="3" id="KW-1185">Reference proteome</keyword>
<keyword evidence="1" id="KW-0472">Membrane</keyword>
<protein>
    <recommendedName>
        <fullName evidence="4">HMA domain-containing protein</fullName>
    </recommendedName>
</protein>
<reference evidence="2" key="1">
    <citation type="submission" date="2018-01" db="EMBL/GenBank/DDBJ databases">
        <authorList>
            <person name="Mao J.F."/>
        </authorList>
    </citation>
    <scope>NUCLEOTIDE SEQUENCE</scope>
    <source>
        <strain evidence="2">Huo1</strain>
        <tissue evidence="2">Leaf</tissue>
    </source>
</reference>
<keyword evidence="1" id="KW-1133">Transmembrane helix</keyword>
<sequence>MIRVFTFSDTKLALVKRCKGMSLGRWKREETSVAAFHGGKSLAAVESLALPRVQEVVFLADFRCPKCQRRVAQIMAKINGETQSVVVSVLEKKVTLTYLFPTDEKPAGRQLAHRSSWSKTSLFLRGNSTPIKTGISSKFYASRGKYFPYAFVFLFLTIFTNNFNNFFLLSIGSLHGDEDKPRLQCLLPENEANSPSDERYRPYYKIETHLIEKQQNKVTVCGRFVPADLAIKIRKKMNRRVEILEIEELGNNDNGHIQQMPHVLAQPVY</sequence>
<dbReference type="EMBL" id="PNBA02000612">
    <property type="protein sequence ID" value="KAG6383357.1"/>
    <property type="molecule type" value="Genomic_DNA"/>
</dbReference>
<evidence type="ECO:0000313" key="2">
    <source>
        <dbReference type="EMBL" id="KAG6383357.1"/>
    </source>
</evidence>
<name>A0A8X8YX81_SALSN</name>
<dbReference type="Proteomes" id="UP000298416">
    <property type="component" value="Unassembled WGS sequence"/>
</dbReference>
<comment type="caution">
    <text evidence="2">The sequence shown here is derived from an EMBL/GenBank/DDBJ whole genome shotgun (WGS) entry which is preliminary data.</text>
</comment>
<gene>
    <name evidence="2" type="ORF">SASPL_156891</name>
</gene>
<feature type="transmembrane region" description="Helical" evidence="1">
    <location>
        <begin position="146"/>
        <end position="163"/>
    </location>
</feature>
<proteinExistence type="predicted"/>
<accession>A0A8X8YX81</accession>